<feature type="transmembrane region" description="Helical" evidence="11">
    <location>
        <begin position="12"/>
        <end position="36"/>
    </location>
</feature>
<dbReference type="EMBL" id="JBIRUQ010000015">
    <property type="protein sequence ID" value="MFI1465258.1"/>
    <property type="molecule type" value="Genomic_DNA"/>
</dbReference>
<dbReference type="PRINTS" id="PR00344">
    <property type="entry name" value="BCTRLSENSOR"/>
</dbReference>
<evidence type="ECO:0000256" key="8">
    <source>
        <dbReference type="ARBA" id="ARBA00022989"/>
    </source>
</evidence>
<feature type="domain" description="HAMP" evidence="13">
    <location>
        <begin position="176"/>
        <end position="228"/>
    </location>
</feature>
<evidence type="ECO:0000256" key="1">
    <source>
        <dbReference type="ARBA" id="ARBA00000085"/>
    </source>
</evidence>
<dbReference type="Pfam" id="PF00672">
    <property type="entry name" value="HAMP"/>
    <property type="match status" value="1"/>
</dbReference>
<dbReference type="RefSeq" id="WP_051158051.1">
    <property type="nucleotide sequence ID" value="NZ_JBIRUQ010000015.1"/>
</dbReference>
<dbReference type="EC" id="2.7.13.3" evidence="3"/>
<keyword evidence="4" id="KW-0597">Phosphoprotein</keyword>
<evidence type="ECO:0000256" key="9">
    <source>
        <dbReference type="ARBA" id="ARBA00023012"/>
    </source>
</evidence>
<keyword evidence="5" id="KW-0808">Transferase</keyword>
<comment type="catalytic activity">
    <reaction evidence="1">
        <text>ATP + protein L-histidine = ADP + protein N-phospho-L-histidine.</text>
        <dbReference type="EC" id="2.7.13.3"/>
    </reaction>
</comment>
<organism evidence="14 15">
    <name type="scientific">Nocardia carnea</name>
    <dbReference type="NCBI Taxonomy" id="37328"/>
    <lineage>
        <taxon>Bacteria</taxon>
        <taxon>Bacillati</taxon>
        <taxon>Actinomycetota</taxon>
        <taxon>Actinomycetes</taxon>
        <taxon>Mycobacteriales</taxon>
        <taxon>Nocardiaceae</taxon>
        <taxon>Nocardia</taxon>
    </lineage>
</organism>
<proteinExistence type="predicted"/>
<dbReference type="Pfam" id="PF02518">
    <property type="entry name" value="HATPase_c"/>
    <property type="match status" value="1"/>
</dbReference>
<dbReference type="GO" id="GO:0016301">
    <property type="term" value="F:kinase activity"/>
    <property type="evidence" value="ECO:0007669"/>
    <property type="project" value="UniProtKB-KW"/>
</dbReference>
<dbReference type="CDD" id="cd00082">
    <property type="entry name" value="HisKA"/>
    <property type="match status" value="1"/>
</dbReference>
<dbReference type="InterPro" id="IPR036890">
    <property type="entry name" value="HATPase_C_sf"/>
</dbReference>
<dbReference type="SMART" id="SM00388">
    <property type="entry name" value="HisKA"/>
    <property type="match status" value="1"/>
</dbReference>
<dbReference type="CDD" id="cd06225">
    <property type="entry name" value="HAMP"/>
    <property type="match status" value="1"/>
</dbReference>
<keyword evidence="6 11" id="KW-0812">Transmembrane</keyword>
<evidence type="ECO:0000259" key="12">
    <source>
        <dbReference type="PROSITE" id="PS50109"/>
    </source>
</evidence>
<dbReference type="PANTHER" id="PTHR45436">
    <property type="entry name" value="SENSOR HISTIDINE KINASE YKOH"/>
    <property type="match status" value="1"/>
</dbReference>
<evidence type="ECO:0000259" key="13">
    <source>
        <dbReference type="PROSITE" id="PS50885"/>
    </source>
</evidence>
<evidence type="ECO:0000256" key="5">
    <source>
        <dbReference type="ARBA" id="ARBA00022679"/>
    </source>
</evidence>
<evidence type="ECO:0000313" key="14">
    <source>
        <dbReference type="EMBL" id="MFI1465258.1"/>
    </source>
</evidence>
<dbReference type="PROSITE" id="PS51257">
    <property type="entry name" value="PROKAR_LIPOPROTEIN"/>
    <property type="match status" value="1"/>
</dbReference>
<dbReference type="Gene3D" id="1.10.287.130">
    <property type="match status" value="1"/>
</dbReference>
<comment type="subcellular location">
    <subcellularLocation>
        <location evidence="2">Cell membrane</location>
    </subcellularLocation>
</comment>
<evidence type="ECO:0000256" key="2">
    <source>
        <dbReference type="ARBA" id="ARBA00004236"/>
    </source>
</evidence>
<feature type="domain" description="Histidine kinase" evidence="12">
    <location>
        <begin position="236"/>
        <end position="444"/>
    </location>
</feature>
<evidence type="ECO:0000256" key="3">
    <source>
        <dbReference type="ARBA" id="ARBA00012438"/>
    </source>
</evidence>
<evidence type="ECO:0000256" key="6">
    <source>
        <dbReference type="ARBA" id="ARBA00022692"/>
    </source>
</evidence>
<dbReference type="Pfam" id="PF00512">
    <property type="entry name" value="HisKA"/>
    <property type="match status" value="1"/>
</dbReference>
<evidence type="ECO:0000256" key="7">
    <source>
        <dbReference type="ARBA" id="ARBA00022777"/>
    </source>
</evidence>
<dbReference type="Gene3D" id="3.30.565.10">
    <property type="entry name" value="Histidine kinase-like ATPase, C-terminal domain"/>
    <property type="match status" value="1"/>
</dbReference>
<name>A0ABW7TW56_9NOCA</name>
<evidence type="ECO:0000313" key="15">
    <source>
        <dbReference type="Proteomes" id="UP001611263"/>
    </source>
</evidence>
<dbReference type="Gene3D" id="6.10.340.10">
    <property type="match status" value="1"/>
</dbReference>
<keyword evidence="7 14" id="KW-0418">Kinase</keyword>
<dbReference type="SMART" id="SM00387">
    <property type="entry name" value="HATPase_c"/>
    <property type="match status" value="1"/>
</dbReference>
<comment type="caution">
    <text evidence="14">The sequence shown here is derived from an EMBL/GenBank/DDBJ whole genome shotgun (WGS) entry which is preliminary data.</text>
</comment>
<dbReference type="PROSITE" id="PS50885">
    <property type="entry name" value="HAMP"/>
    <property type="match status" value="1"/>
</dbReference>
<dbReference type="SMART" id="SM00304">
    <property type="entry name" value="HAMP"/>
    <property type="match status" value="1"/>
</dbReference>
<dbReference type="GeneID" id="93507608"/>
<keyword evidence="10 11" id="KW-0472">Membrane</keyword>
<gene>
    <name evidence="14" type="ORF">ACH4WX_31490</name>
</gene>
<dbReference type="PROSITE" id="PS50109">
    <property type="entry name" value="HIS_KIN"/>
    <property type="match status" value="1"/>
</dbReference>
<keyword evidence="8 11" id="KW-1133">Transmembrane helix</keyword>
<sequence length="458" mass="48743">MSDLRLPSLRVRITVTTTAIVLAVLACGAVSFLALFRHTLITGQSKAADIQAAQIATDAQHRLESAADPVLLPVSEVDDVIIQLQQDGRVIATSEGDSAAGPTLPVPFAERFVIGGDSYVVQSASIPVESAAVQSVVVARSLEDADSAVQSAAVLLAAAVPAVSAFVAALMWAVVGRSLRPVERIRLDAESIGADLSRRVDPPPGKDEVARLAATMNRMLDRLESSHRAQQRFVSDASHELRSPVAAIRQHAQVALQHPGATDLASLAGVVDSEAARLHDLVDDLLLLARLGEGRGHNRGEVDLDDIVLAEASRLRQLGVTVDIAAVGPARVLADERLLARAVRNATDNARRHTRSRIDFTLRCENERVVLWVDDDGDGVPVSDRDRLFRRFERSDDNRSRTRGGAGLGLAIIAEAARHTGGSARLSSSPRGGARLEINLPEYAGGGYRPGTVRSPGL</sequence>
<dbReference type="Proteomes" id="UP001611263">
    <property type="component" value="Unassembled WGS sequence"/>
</dbReference>
<dbReference type="SUPFAM" id="SSF55874">
    <property type="entry name" value="ATPase domain of HSP90 chaperone/DNA topoisomerase II/histidine kinase"/>
    <property type="match status" value="1"/>
</dbReference>
<dbReference type="InterPro" id="IPR003594">
    <property type="entry name" value="HATPase_dom"/>
</dbReference>
<dbReference type="SUPFAM" id="SSF47384">
    <property type="entry name" value="Homodimeric domain of signal transducing histidine kinase"/>
    <property type="match status" value="1"/>
</dbReference>
<evidence type="ECO:0000256" key="10">
    <source>
        <dbReference type="ARBA" id="ARBA00023136"/>
    </source>
</evidence>
<dbReference type="InterPro" id="IPR036097">
    <property type="entry name" value="HisK_dim/P_sf"/>
</dbReference>
<dbReference type="InterPro" id="IPR003660">
    <property type="entry name" value="HAMP_dom"/>
</dbReference>
<dbReference type="InterPro" id="IPR050428">
    <property type="entry name" value="TCS_sensor_his_kinase"/>
</dbReference>
<keyword evidence="15" id="KW-1185">Reference proteome</keyword>
<dbReference type="InterPro" id="IPR005467">
    <property type="entry name" value="His_kinase_dom"/>
</dbReference>
<accession>A0ABW7TW56</accession>
<dbReference type="PANTHER" id="PTHR45436:SF5">
    <property type="entry name" value="SENSOR HISTIDINE KINASE TRCS"/>
    <property type="match status" value="1"/>
</dbReference>
<dbReference type="InterPro" id="IPR004358">
    <property type="entry name" value="Sig_transdc_His_kin-like_C"/>
</dbReference>
<feature type="transmembrane region" description="Helical" evidence="11">
    <location>
        <begin position="152"/>
        <end position="175"/>
    </location>
</feature>
<evidence type="ECO:0000256" key="4">
    <source>
        <dbReference type="ARBA" id="ARBA00022553"/>
    </source>
</evidence>
<keyword evidence="9" id="KW-0902">Two-component regulatory system</keyword>
<dbReference type="InterPro" id="IPR003661">
    <property type="entry name" value="HisK_dim/P_dom"/>
</dbReference>
<reference evidence="14 15" key="1">
    <citation type="submission" date="2024-10" db="EMBL/GenBank/DDBJ databases">
        <title>The Natural Products Discovery Center: Release of the First 8490 Sequenced Strains for Exploring Actinobacteria Biosynthetic Diversity.</title>
        <authorList>
            <person name="Kalkreuter E."/>
            <person name="Kautsar S.A."/>
            <person name="Yang D."/>
            <person name="Bader C.D."/>
            <person name="Teijaro C.N."/>
            <person name="Fluegel L."/>
            <person name="Davis C.M."/>
            <person name="Simpson J.R."/>
            <person name="Lauterbach L."/>
            <person name="Steele A.D."/>
            <person name="Gui C."/>
            <person name="Meng S."/>
            <person name="Li G."/>
            <person name="Viehrig K."/>
            <person name="Ye F."/>
            <person name="Su P."/>
            <person name="Kiefer A.F."/>
            <person name="Nichols A."/>
            <person name="Cepeda A.J."/>
            <person name="Yan W."/>
            <person name="Fan B."/>
            <person name="Jiang Y."/>
            <person name="Adhikari A."/>
            <person name="Zheng C.-J."/>
            <person name="Schuster L."/>
            <person name="Cowan T.M."/>
            <person name="Smanski M.J."/>
            <person name="Chevrette M.G."/>
            <person name="De Carvalho L.P.S."/>
            <person name="Shen B."/>
        </authorList>
    </citation>
    <scope>NUCLEOTIDE SEQUENCE [LARGE SCALE GENOMIC DNA]</scope>
    <source>
        <strain evidence="14 15">NPDC020568</strain>
    </source>
</reference>
<evidence type="ECO:0000256" key="11">
    <source>
        <dbReference type="SAM" id="Phobius"/>
    </source>
</evidence>
<protein>
    <recommendedName>
        <fullName evidence="3">histidine kinase</fullName>
        <ecNumber evidence="3">2.7.13.3</ecNumber>
    </recommendedName>
</protein>